<proteinExistence type="predicted"/>
<accession>A0AC59YE99</accession>
<evidence type="ECO:0000313" key="1">
    <source>
        <dbReference type="EMBL" id="CAM9620393.1"/>
    </source>
</evidence>
<name>A0AC59YE99_RANTA</name>
<dbReference type="EMBL" id="OX596098">
    <property type="protein sequence ID" value="CAM9620393.1"/>
    <property type="molecule type" value="Genomic_DNA"/>
</dbReference>
<reference evidence="1" key="2">
    <citation type="submission" date="2025-03" db="EMBL/GenBank/DDBJ databases">
        <authorList>
            <consortium name="ELIXIR-Norway"/>
            <consortium name="Elixir Norway"/>
        </authorList>
    </citation>
    <scope>NUCLEOTIDE SEQUENCE</scope>
</reference>
<gene>
    <name evidence="1" type="ORF">MRATA1EN22A_LOCUS5078</name>
</gene>
<evidence type="ECO:0000313" key="2">
    <source>
        <dbReference type="Proteomes" id="UP001162501"/>
    </source>
</evidence>
<protein>
    <submittedName>
        <fullName evidence="1">Uncharacterized protein</fullName>
    </submittedName>
</protein>
<dbReference type="Proteomes" id="UP001162501">
    <property type="component" value="Chromosome 14"/>
</dbReference>
<organism evidence="1 2">
    <name type="scientific">Rangifer tarandus platyrhynchus</name>
    <name type="common">Svalbard reindeer</name>
    <dbReference type="NCBI Taxonomy" id="3082113"/>
    <lineage>
        <taxon>Eukaryota</taxon>
        <taxon>Metazoa</taxon>
        <taxon>Chordata</taxon>
        <taxon>Craniata</taxon>
        <taxon>Vertebrata</taxon>
        <taxon>Euteleostomi</taxon>
        <taxon>Mammalia</taxon>
        <taxon>Eutheria</taxon>
        <taxon>Laurasiatheria</taxon>
        <taxon>Artiodactyla</taxon>
        <taxon>Ruminantia</taxon>
        <taxon>Pecora</taxon>
        <taxon>Cervidae</taxon>
        <taxon>Odocoileinae</taxon>
        <taxon>Rangifer</taxon>
    </lineage>
</organism>
<sequence>MSQVDPRPQHGAGEITWGRLLTITSRMGLCLSCPRPPSAPLHTPVPSGSCDRVGTEDKLQAAAGGKKCRRWRLSEKWAPAKVTMTPAPPYKMYPAGPMEKDGDWWLPCWPQR</sequence>
<reference evidence="1" key="1">
    <citation type="submission" date="2023-05" db="EMBL/GenBank/DDBJ databases">
        <authorList>
            <consortium name="ELIXIR-Norway"/>
        </authorList>
    </citation>
    <scope>NUCLEOTIDE SEQUENCE</scope>
</reference>